<dbReference type="InterPro" id="IPR010918">
    <property type="entry name" value="PurM-like_C_dom"/>
</dbReference>
<dbReference type="InterPro" id="IPR036921">
    <property type="entry name" value="PurM-like_N_sf"/>
</dbReference>
<dbReference type="Gene3D" id="3.40.50.880">
    <property type="match status" value="1"/>
</dbReference>
<dbReference type="SMART" id="SM01211">
    <property type="entry name" value="GATase_5"/>
    <property type="match status" value="1"/>
</dbReference>
<feature type="domain" description="Tegument protein herpes virus N-terminal" evidence="5">
    <location>
        <begin position="271"/>
        <end position="551"/>
    </location>
</feature>
<comment type="subcellular location">
    <subcellularLocation>
        <location evidence="1">Virion tegument</location>
    </subcellularLocation>
</comment>
<keyword evidence="2" id="KW-0920">Virion tegument</keyword>
<dbReference type="NCBIfam" id="TIGR01739">
    <property type="entry name" value="tegu_FGAM_synt"/>
    <property type="match status" value="1"/>
</dbReference>
<dbReference type="SUPFAM" id="SSF55326">
    <property type="entry name" value="PurM N-terminal domain-like"/>
    <property type="match status" value="1"/>
</dbReference>
<evidence type="ECO:0000313" key="6">
    <source>
        <dbReference type="EMBL" id="AIE88732.1"/>
    </source>
</evidence>
<organismHost>
    <name type="scientific">Homo sapiens</name>
    <name type="common">Human</name>
    <dbReference type="NCBI Taxonomy" id="9606"/>
</organismHost>
<name>A0A075FCR2_EBVG</name>
<evidence type="ECO:0000256" key="2">
    <source>
        <dbReference type="ARBA" id="ARBA00022580"/>
    </source>
</evidence>
<dbReference type="Pfam" id="PF02769">
    <property type="entry name" value="AIRS_C"/>
    <property type="match status" value="1"/>
</dbReference>
<dbReference type="EMBL" id="KF992569">
    <property type="protein sequence ID" value="AIE88808.1"/>
    <property type="molecule type" value="Genomic_DNA"/>
</dbReference>
<reference evidence="6" key="1">
    <citation type="journal article" date="2014" name="J. Virol.">
        <title>Genomic diversity of epstein-barr virus genomes isolated from primary nasopharyngeal carcinoma biopsy samples.</title>
        <authorList>
            <person name="Kwok H."/>
            <person name="Wu C.W."/>
            <person name="Palser A.L."/>
            <person name="Kellam P."/>
            <person name="Sham P.C."/>
            <person name="Kwong D.L."/>
            <person name="Chiang A.K."/>
        </authorList>
    </citation>
    <scope>NUCLEOTIDE SEQUENCE</scope>
    <source>
        <strain evidence="6">HKNPC6</strain>
        <strain evidence="7">HKNPC7</strain>
    </source>
</reference>
<dbReference type="GO" id="GO:0075733">
    <property type="term" value="P:intracellular transport of virus"/>
    <property type="evidence" value="ECO:0007669"/>
    <property type="project" value="InterPro"/>
</dbReference>
<dbReference type="Gene3D" id="3.30.1330.10">
    <property type="entry name" value="PurM-like, N-terminal domain"/>
    <property type="match status" value="1"/>
</dbReference>
<dbReference type="GO" id="GO:0019033">
    <property type="term" value="C:viral tegument"/>
    <property type="evidence" value="ECO:0007669"/>
    <property type="project" value="UniProtKB-SubCell"/>
</dbReference>
<dbReference type="PANTHER" id="PTHR10099">
    <property type="entry name" value="PHOSPHORIBOSYLFORMYLGLYCINAMIDINE SYNTHASE"/>
    <property type="match status" value="1"/>
</dbReference>
<feature type="domain" description="PurM-like C-terminal" evidence="4">
    <location>
        <begin position="826"/>
        <end position="958"/>
    </location>
</feature>
<dbReference type="EMBL" id="KF992568">
    <property type="protein sequence ID" value="AIE88732.1"/>
    <property type="molecule type" value="Genomic_DNA"/>
</dbReference>
<dbReference type="Pfam" id="PF13507">
    <property type="entry name" value="GATase_5"/>
    <property type="match status" value="1"/>
</dbReference>
<dbReference type="SUPFAM" id="SSF56042">
    <property type="entry name" value="PurM C-terminal domain-like"/>
    <property type="match status" value="1"/>
</dbReference>
<organism evidence="6">
    <name type="scientific">Epstein-Barr virus (strain GD1)</name>
    <name type="common">HHV-4</name>
    <name type="synonym">Human gammaherpesvirus 4</name>
    <dbReference type="NCBI Taxonomy" id="10376"/>
    <lineage>
        <taxon>Viruses</taxon>
        <taxon>Duplodnaviria</taxon>
        <taxon>Heunggongvirae</taxon>
        <taxon>Peploviricota</taxon>
        <taxon>Herviviricetes</taxon>
        <taxon>Herpesvirales</taxon>
        <taxon>Orthoherpesviridae</taxon>
        <taxon>Gammaherpesvirinae</taxon>
        <taxon>Lymphocryptovirus</taxon>
        <taxon>Lymphocryptovirus humangamma4</taxon>
    </lineage>
</organism>
<protein>
    <submittedName>
        <fullName evidence="6">FGAM-synthase</fullName>
    </submittedName>
</protein>
<dbReference type="GO" id="GO:0004642">
    <property type="term" value="F:phosphoribosylformylglycinamidine synthase activity"/>
    <property type="evidence" value="ECO:0007669"/>
    <property type="project" value="TreeGrafter"/>
</dbReference>
<evidence type="ECO:0000259" key="4">
    <source>
        <dbReference type="Pfam" id="PF02769"/>
    </source>
</evidence>
<dbReference type="PANTHER" id="PTHR10099:SF1">
    <property type="entry name" value="PHOSPHORIBOSYLFORMYLGLYCINAMIDINE SYNTHASE"/>
    <property type="match status" value="1"/>
</dbReference>
<gene>
    <name evidence="6" type="primary">BNRF1</name>
</gene>
<evidence type="ECO:0000256" key="1">
    <source>
        <dbReference type="ARBA" id="ARBA00004535"/>
    </source>
</evidence>
<dbReference type="Pfam" id="PF12818">
    <property type="entry name" value="Tegument_dsDNA"/>
    <property type="match status" value="1"/>
</dbReference>
<dbReference type="InterPro" id="IPR024346">
    <property type="entry name" value="Tegument_herpes_virus_N"/>
</dbReference>
<dbReference type="Gene3D" id="3.90.650.10">
    <property type="entry name" value="PurM-like C-terminal domain"/>
    <property type="match status" value="1"/>
</dbReference>
<dbReference type="GO" id="GO:0043657">
    <property type="term" value="C:host cell"/>
    <property type="evidence" value="ECO:0007669"/>
    <property type="project" value="GOC"/>
</dbReference>
<proteinExistence type="predicted"/>
<dbReference type="InterPro" id="IPR029062">
    <property type="entry name" value="Class_I_gatase-like"/>
</dbReference>
<evidence type="ECO:0000256" key="3">
    <source>
        <dbReference type="ARBA" id="ARBA00022844"/>
    </source>
</evidence>
<accession>A0A075FCR2</accession>
<dbReference type="SUPFAM" id="SSF52317">
    <property type="entry name" value="Class I glutamine amidotransferase-like"/>
    <property type="match status" value="1"/>
</dbReference>
<evidence type="ECO:0000259" key="5">
    <source>
        <dbReference type="Pfam" id="PF12818"/>
    </source>
</evidence>
<keyword evidence="3" id="KW-0946">Virion</keyword>
<dbReference type="InterPro" id="IPR010077">
    <property type="entry name" value="Herpes_virus_tegument"/>
</dbReference>
<sequence>MEERGRETQMPVARYGGPFIMVRLFGQDGEANIQEQRLYELLSDPRSALGLDPGPLIAENLLLVALRGTNNDPRPQRQERARELALVGILLGNGEQGEHLGTESALEASGNNYVYAYGPDWMARPSTWSAEIQQFLRLLGATYVLRVEMGRQFGFEVHRSRPSFRQFQAINHLVLFDNALRKYDSGQVAAGFQRALLVAGPETADTRPDLRKLNEWVFGGRAAGGRQLADELKIVSALRDTYSGHLVLQPTETLDTWKVLSRDTRIAHSLEHGFIHAAGTIQANCPQLFMRRQHPGLFPFVNAIASSLGWYYQTATGPGADARAAARRQQAFQTRAAAECHAKSGVPVVAGFYRTINATLKGGEGLQPTMFNGELGAIKHQALDTVRYDYGHYLIMLGPFQPWSGLTAPPCPYAESSWAQAAVQTALELFSALYPAPCISGYARPPGPSAVIEHLGSLVPKGGLLLFLSHLPDDVKDGLGEMGPARATGPGMQQFVSSYFLNPACSNVFITVRQRGEKINGRTVLQALGRACDMAGCQHYVLGSTVPLGGLNFVNDLASPVSTAEMMDDFSPFFTVEFPPIQEEGASSPVPLDVDESMDISPSYELPWLSLESCLTSILSHPTVGSKEHLVRHTDRVSGGRVAQQPGVGPLDLPLADYAFVAHSQVWTRPGGAPPLPYRTWDRMTEKLLVSAKPGGENVKVSGTVITLGEQGYKVSLDLREGTRLAMAEALLNAACAPILDPEDVLLTLHLHLDPRRADNSAVMEAMTAASDYARGLGVKLTFGSASCPETGSSASSFMTVVASVSAPGEFSGPLITPVLQKTGSLLIAVRCGDGKIQGGSLFEQLFSDVATTPRAPEALSLKNLFRAVQQLVKSGIVLSGHDISDGGLVTCLVEMALAGQRGVTITMPVASDYLPEMFAEHPGLVFEVEERSVGEVLQTLRSMNMYPAVLGRVGEQGPDQMFEVQHGPETVLRQSLRLLLGTWSSFASEQYECLRPDRINRSMHVSDYGYNEALAVSPLTGKNLSPRRLVTEPDPRCQVAVLCAPGTRGHESLLAAFTNAGCLCRRVFFREVRDNTFLDKYVGLAIGGVHGARDSALAGRATVALINRSPALRDAILKFLNRPDTFSVALGELGVQVLAGLGAVGSTDNPPAPGVEVNVQRSPLILAPNASGMFESRWLNISIPATTSSVMLRGLRGCVLPCWVQGSCLGLQFTNLGMPYILQNAHQIACHFHSNGTDAWRFAMNYPRNPTEQGNIAGLCSRDGRHLALLCDPSLCTDFWQWEHIPPAFGHPTGCSPWTLMFQAAHLWSLRHGRPSE</sequence>
<evidence type="ECO:0000313" key="7">
    <source>
        <dbReference type="EMBL" id="AIE88808.1"/>
    </source>
</evidence>
<dbReference type="GO" id="GO:0006164">
    <property type="term" value="P:purine nucleotide biosynthetic process"/>
    <property type="evidence" value="ECO:0007669"/>
    <property type="project" value="TreeGrafter"/>
</dbReference>
<dbReference type="InterPro" id="IPR036676">
    <property type="entry name" value="PurM-like_C_sf"/>
</dbReference>